<dbReference type="Gene3D" id="2.40.50.100">
    <property type="match status" value="1"/>
</dbReference>
<dbReference type="Pfam" id="PF25967">
    <property type="entry name" value="RND-MFP_C"/>
    <property type="match status" value="1"/>
</dbReference>
<dbReference type="AlphaFoldDB" id="A0A848FDS4"/>
<evidence type="ECO:0000259" key="4">
    <source>
        <dbReference type="Pfam" id="PF25967"/>
    </source>
</evidence>
<name>A0A848FDS4_9BURK</name>
<dbReference type="RefSeq" id="WP_169163255.1">
    <property type="nucleotide sequence ID" value="NZ_JABBFW010000031.1"/>
</dbReference>
<dbReference type="Gene3D" id="2.40.420.20">
    <property type="match status" value="1"/>
</dbReference>
<dbReference type="GO" id="GO:0060003">
    <property type="term" value="P:copper ion export"/>
    <property type="evidence" value="ECO:0007669"/>
    <property type="project" value="TreeGrafter"/>
</dbReference>
<dbReference type="Proteomes" id="UP000574067">
    <property type="component" value="Unassembled WGS sequence"/>
</dbReference>
<dbReference type="PANTHER" id="PTHR30097">
    <property type="entry name" value="CATION EFFLUX SYSTEM PROTEIN CUSB"/>
    <property type="match status" value="1"/>
</dbReference>
<protein>
    <submittedName>
        <fullName evidence="5">HlyD family efflux transporter periplasmic adaptor subunit</fullName>
    </submittedName>
</protein>
<evidence type="ECO:0000313" key="6">
    <source>
        <dbReference type="Proteomes" id="UP000574067"/>
    </source>
</evidence>
<dbReference type="SUPFAM" id="SSF111369">
    <property type="entry name" value="HlyD-like secretion proteins"/>
    <property type="match status" value="1"/>
</dbReference>
<dbReference type="Gene3D" id="1.10.287.470">
    <property type="entry name" value="Helix hairpin bin"/>
    <property type="match status" value="1"/>
</dbReference>
<sequence length="388" mass="40043">MTSTFSVSLVARCGLALWLSLPLLALAHGGEDHSHDEPKTAAPAAKAAPAAPAGAASLEASARLPDGSLFVPKHVQRLLALRTQPASLAALGASAELNGRVVVEPGSGGRIQATQPGTVVPAGKAFPVLGQKVRKGEVVAWLRPSAGALERGDRLAQQAEVGAQVALAERRAARLEQLEGSIPAKEIEAARLELQALRKRQAVLAASLDAPQALAAPVDGVISAVEVVAGQVVDAQALLFEVVDPTRLAVEAPVYDLTLPARMVSAEGSAGGATLKLQPAGAGRLLREQALPMRFRVLDATAPLAVGQPVKVVLRTRGEAPGAALPAAALVRDGNGQPIVWVHSDPERFEPRRVRHEALGADSVAVREGLKAGERVVTSGAALLSQVR</sequence>
<dbReference type="InterPro" id="IPR051909">
    <property type="entry name" value="MFP_Cation_Efflux"/>
</dbReference>
<keyword evidence="3" id="KW-0732">Signal</keyword>
<feature type="chain" id="PRO_5032370863" evidence="3">
    <location>
        <begin position="28"/>
        <end position="388"/>
    </location>
</feature>
<feature type="region of interest" description="Disordered" evidence="2">
    <location>
        <begin position="29"/>
        <end position="48"/>
    </location>
</feature>
<dbReference type="GO" id="GO:0015679">
    <property type="term" value="P:plasma membrane copper ion transport"/>
    <property type="evidence" value="ECO:0007669"/>
    <property type="project" value="TreeGrafter"/>
</dbReference>
<evidence type="ECO:0000313" key="5">
    <source>
        <dbReference type="EMBL" id="NML18357.1"/>
    </source>
</evidence>
<gene>
    <name evidence="5" type="ORF">HHL10_25640</name>
</gene>
<feature type="domain" description="Multidrug resistance protein MdtA-like C-terminal permuted SH3" evidence="4">
    <location>
        <begin position="326"/>
        <end position="381"/>
    </location>
</feature>
<reference evidence="5 6" key="1">
    <citation type="submission" date="2020-04" db="EMBL/GenBank/DDBJ databases">
        <title>Azohydromonas sp. isolated from soil.</title>
        <authorList>
            <person name="Dahal R.H."/>
        </authorList>
    </citation>
    <scope>NUCLEOTIDE SEQUENCE [LARGE SCALE GENOMIC DNA]</scope>
    <source>
        <strain evidence="5 6">G-1-1-14</strain>
    </source>
</reference>
<dbReference type="EMBL" id="JABBFW010000031">
    <property type="protein sequence ID" value="NML18357.1"/>
    <property type="molecule type" value="Genomic_DNA"/>
</dbReference>
<evidence type="ECO:0000256" key="3">
    <source>
        <dbReference type="SAM" id="SignalP"/>
    </source>
</evidence>
<keyword evidence="6" id="KW-1185">Reference proteome</keyword>
<proteinExistence type="predicted"/>
<accession>A0A848FDS4</accession>
<organism evidence="5 6">
    <name type="scientific">Azohydromonas caseinilytica</name>
    <dbReference type="NCBI Taxonomy" id="2728836"/>
    <lineage>
        <taxon>Bacteria</taxon>
        <taxon>Pseudomonadati</taxon>
        <taxon>Pseudomonadota</taxon>
        <taxon>Betaproteobacteria</taxon>
        <taxon>Burkholderiales</taxon>
        <taxon>Sphaerotilaceae</taxon>
        <taxon>Azohydromonas</taxon>
    </lineage>
</organism>
<comment type="caution">
    <text evidence="5">The sequence shown here is derived from an EMBL/GenBank/DDBJ whole genome shotgun (WGS) entry which is preliminary data.</text>
</comment>
<dbReference type="InterPro" id="IPR058627">
    <property type="entry name" value="MdtA-like_C"/>
</dbReference>
<feature type="compositionally biased region" description="Basic and acidic residues" evidence="2">
    <location>
        <begin position="29"/>
        <end position="39"/>
    </location>
</feature>
<feature type="signal peptide" evidence="3">
    <location>
        <begin position="1"/>
        <end position="27"/>
    </location>
</feature>
<evidence type="ECO:0000256" key="2">
    <source>
        <dbReference type="SAM" id="MobiDB-lite"/>
    </source>
</evidence>
<dbReference type="GO" id="GO:0030313">
    <property type="term" value="C:cell envelope"/>
    <property type="evidence" value="ECO:0007669"/>
    <property type="project" value="TreeGrafter"/>
</dbReference>
<dbReference type="PANTHER" id="PTHR30097:SF4">
    <property type="entry name" value="SLR6042 PROTEIN"/>
    <property type="match status" value="1"/>
</dbReference>
<dbReference type="Gene3D" id="2.40.30.170">
    <property type="match status" value="1"/>
</dbReference>
<evidence type="ECO:0000256" key="1">
    <source>
        <dbReference type="ARBA" id="ARBA00022448"/>
    </source>
</evidence>
<keyword evidence="1" id="KW-0813">Transport</keyword>